<evidence type="ECO:0000256" key="3">
    <source>
        <dbReference type="ARBA" id="ARBA00022485"/>
    </source>
</evidence>
<dbReference type="EMBL" id="CP034015">
    <property type="protein sequence ID" value="AZG73362.1"/>
    <property type="molecule type" value="Genomic_DNA"/>
</dbReference>
<dbReference type="InterPro" id="IPR034457">
    <property type="entry name" value="Organic_radical-activating"/>
</dbReference>
<dbReference type="InterPro" id="IPR001989">
    <property type="entry name" value="Radical_activat_CS"/>
</dbReference>
<evidence type="ECO:0000256" key="2">
    <source>
        <dbReference type="ARBA" id="ARBA00009777"/>
    </source>
</evidence>
<dbReference type="GO" id="GO:0051539">
    <property type="term" value="F:4 iron, 4 sulfur cluster binding"/>
    <property type="evidence" value="ECO:0007669"/>
    <property type="project" value="UniProtKB-KW"/>
</dbReference>
<proteinExistence type="inferred from homology"/>
<dbReference type="AlphaFoldDB" id="A0A3G8LWV1"/>
<keyword evidence="3" id="KW-0004">4Fe-4S</keyword>
<comment type="cofactor">
    <cofactor evidence="1">
        <name>[4Fe-4S] cluster</name>
        <dbReference type="ChEBI" id="CHEBI:49883"/>
    </cofactor>
</comment>
<dbReference type="InterPro" id="IPR007197">
    <property type="entry name" value="rSAM"/>
</dbReference>
<dbReference type="Gene3D" id="3.30.70.20">
    <property type="match status" value="1"/>
</dbReference>
<dbReference type="InterPro" id="IPR040074">
    <property type="entry name" value="BssD/PflA/YjjW"/>
</dbReference>
<evidence type="ECO:0000256" key="8">
    <source>
        <dbReference type="ARBA" id="ARBA00023014"/>
    </source>
</evidence>
<dbReference type="RefSeq" id="WP_124730915.1">
    <property type="nucleotide sequence ID" value="NZ_CBCSKC010000009.1"/>
</dbReference>
<sequence length="296" mass="32611">MSKHAIVSQILPFSCVDGPGSRLVIFLQGCNYQCKNCHNPQTISLCDTCGDCVDHCPEQALTLIATQEIDLKQKTHIVWNSTLCIECDTCLTVCPTKSSPKISHYSVEQMLTVISSQHHFINGITVSGGEASLQLPFVIDLFKAIKLSESLSHLSCMIDTNGSLSTSGWHKLLPYLDGAMVDLKAWQQTTHHYITGRDNQAVFNTIALLAQHNKLYEVRLLHIPGITDYDVEIDALATYLAKLPSDTRIKLNAFHHHGVGDIASTWPQCTQADIESLATLLSQRGVTNIALPALYL</sequence>
<dbReference type="PROSITE" id="PS51918">
    <property type="entry name" value="RADICAL_SAM"/>
    <property type="match status" value="1"/>
</dbReference>
<feature type="domain" description="Radical SAM core" evidence="10">
    <location>
        <begin position="16"/>
        <end position="292"/>
    </location>
</feature>
<evidence type="ECO:0000313" key="12">
    <source>
        <dbReference type="Proteomes" id="UP000278035"/>
    </source>
</evidence>
<evidence type="ECO:0000259" key="9">
    <source>
        <dbReference type="PROSITE" id="PS51379"/>
    </source>
</evidence>
<dbReference type="SFLD" id="SFLDG01118">
    <property type="entry name" value="activating_enzymes__group_2"/>
    <property type="match status" value="1"/>
</dbReference>
<keyword evidence="4" id="KW-0949">S-adenosyl-L-methionine</keyword>
<dbReference type="PROSITE" id="PS51379">
    <property type="entry name" value="4FE4S_FER_2"/>
    <property type="match status" value="2"/>
</dbReference>
<dbReference type="InterPro" id="IPR013785">
    <property type="entry name" value="Aldolase_TIM"/>
</dbReference>
<feature type="domain" description="4Fe-4S ferredoxin-type" evidence="9">
    <location>
        <begin position="38"/>
        <end position="66"/>
    </location>
</feature>
<reference evidence="12" key="1">
    <citation type="submission" date="2018-11" db="EMBL/GenBank/DDBJ databases">
        <title>Shewanella sp. M2.</title>
        <authorList>
            <person name="Hwang Y.J."/>
            <person name="Hwang C.Y."/>
        </authorList>
    </citation>
    <scope>NUCLEOTIDE SEQUENCE [LARGE SCALE GENOMIC DNA]</scope>
    <source>
        <strain evidence="12">LMG 19866</strain>
    </source>
</reference>
<evidence type="ECO:0000256" key="7">
    <source>
        <dbReference type="ARBA" id="ARBA00023004"/>
    </source>
</evidence>
<dbReference type="Pfam" id="PF13353">
    <property type="entry name" value="Fer4_12"/>
    <property type="match status" value="1"/>
</dbReference>
<evidence type="ECO:0000313" key="11">
    <source>
        <dbReference type="EMBL" id="AZG73362.1"/>
    </source>
</evidence>
<dbReference type="SUPFAM" id="SSF102114">
    <property type="entry name" value="Radical SAM enzymes"/>
    <property type="match status" value="1"/>
</dbReference>
<dbReference type="KEGG" id="slj:EGC82_11665"/>
<evidence type="ECO:0000259" key="10">
    <source>
        <dbReference type="PROSITE" id="PS51918"/>
    </source>
</evidence>
<keyword evidence="12" id="KW-1185">Reference proteome</keyword>
<dbReference type="NCBIfam" id="TIGR04041">
    <property type="entry name" value="activase_YjjW"/>
    <property type="match status" value="1"/>
</dbReference>
<dbReference type="InterPro" id="IPR017896">
    <property type="entry name" value="4Fe4S_Fe-S-bd"/>
</dbReference>
<evidence type="ECO:0000256" key="6">
    <source>
        <dbReference type="ARBA" id="ARBA00023002"/>
    </source>
</evidence>
<name>A0A3G8LWV1_9GAMM</name>
<keyword evidence="7" id="KW-0408">Iron</keyword>
<keyword evidence="8" id="KW-0411">Iron-sulfur</keyword>
<comment type="similarity">
    <text evidence="2">Belongs to the organic radical-activating enzymes family.</text>
</comment>
<keyword evidence="6" id="KW-0560">Oxidoreductase</keyword>
<dbReference type="InterPro" id="IPR058240">
    <property type="entry name" value="rSAM_sf"/>
</dbReference>
<keyword evidence="5" id="KW-0479">Metal-binding</keyword>
<gene>
    <name evidence="11" type="primary">yjjW</name>
    <name evidence="11" type="ORF">EGC82_11665</name>
</gene>
<dbReference type="PROSITE" id="PS00198">
    <property type="entry name" value="4FE4S_FER_1"/>
    <property type="match status" value="1"/>
</dbReference>
<organism evidence="11 12">
    <name type="scientific">Shewanella livingstonensis</name>
    <dbReference type="NCBI Taxonomy" id="150120"/>
    <lineage>
        <taxon>Bacteria</taxon>
        <taxon>Pseudomonadati</taxon>
        <taxon>Pseudomonadota</taxon>
        <taxon>Gammaproteobacteria</taxon>
        <taxon>Alteromonadales</taxon>
        <taxon>Shewanellaceae</taxon>
        <taxon>Shewanella</taxon>
    </lineage>
</organism>
<dbReference type="SFLD" id="SFLDS00029">
    <property type="entry name" value="Radical_SAM"/>
    <property type="match status" value="1"/>
</dbReference>
<feature type="domain" description="4Fe-4S ferredoxin-type" evidence="9">
    <location>
        <begin position="75"/>
        <end position="105"/>
    </location>
</feature>
<dbReference type="Proteomes" id="UP000278035">
    <property type="component" value="Chromosome"/>
</dbReference>
<dbReference type="InterPro" id="IPR017900">
    <property type="entry name" value="4Fe4S_Fe_S_CS"/>
</dbReference>
<dbReference type="Gene3D" id="3.20.20.70">
    <property type="entry name" value="Aldolase class I"/>
    <property type="match status" value="1"/>
</dbReference>
<dbReference type="OrthoDB" id="9782387at2"/>
<dbReference type="PANTHER" id="PTHR30352">
    <property type="entry name" value="PYRUVATE FORMATE-LYASE-ACTIVATING ENZYME"/>
    <property type="match status" value="1"/>
</dbReference>
<dbReference type="InterPro" id="IPR023912">
    <property type="entry name" value="YjjW_bact"/>
</dbReference>
<evidence type="ECO:0000256" key="4">
    <source>
        <dbReference type="ARBA" id="ARBA00022691"/>
    </source>
</evidence>
<dbReference type="SUPFAM" id="SSF54862">
    <property type="entry name" value="4Fe-4S ferredoxins"/>
    <property type="match status" value="1"/>
</dbReference>
<dbReference type="PANTHER" id="PTHR30352:SF13">
    <property type="entry name" value="GLYCYL-RADICAL ENZYME ACTIVATING ENZYME YJJW-RELATED"/>
    <property type="match status" value="1"/>
</dbReference>
<dbReference type="GO" id="GO:0046872">
    <property type="term" value="F:metal ion binding"/>
    <property type="evidence" value="ECO:0007669"/>
    <property type="project" value="UniProtKB-KW"/>
</dbReference>
<dbReference type="SFLD" id="SFLDF00392">
    <property type="entry name" value="YjjI_activase"/>
    <property type="match status" value="1"/>
</dbReference>
<accession>A0A3G8LWV1</accession>
<dbReference type="SFLD" id="SFLDG01066">
    <property type="entry name" value="organic_radical-activating_enz"/>
    <property type="match status" value="1"/>
</dbReference>
<dbReference type="GO" id="GO:0016491">
    <property type="term" value="F:oxidoreductase activity"/>
    <property type="evidence" value="ECO:0007669"/>
    <property type="project" value="UniProtKB-KW"/>
</dbReference>
<evidence type="ECO:0000256" key="5">
    <source>
        <dbReference type="ARBA" id="ARBA00022723"/>
    </source>
</evidence>
<dbReference type="PROSITE" id="PS01087">
    <property type="entry name" value="RADICAL_ACTIVATING"/>
    <property type="match status" value="1"/>
</dbReference>
<evidence type="ECO:0000256" key="1">
    <source>
        <dbReference type="ARBA" id="ARBA00001966"/>
    </source>
</evidence>
<dbReference type="InterPro" id="IPR012839">
    <property type="entry name" value="Organic_radical_activase"/>
</dbReference>
<dbReference type="PIRSF" id="PIRSF000371">
    <property type="entry name" value="PFL_act_enz"/>
    <property type="match status" value="1"/>
</dbReference>
<protein>
    <submittedName>
        <fullName evidence="11">YjjW family glycine radical enzyme activase</fullName>
    </submittedName>
</protein>